<gene>
    <name evidence="1" type="ORF">R3P38DRAFT_3218952</name>
</gene>
<evidence type="ECO:0000313" key="1">
    <source>
        <dbReference type="EMBL" id="KAK7000655.1"/>
    </source>
</evidence>
<comment type="caution">
    <text evidence="1">The sequence shown here is derived from an EMBL/GenBank/DDBJ whole genome shotgun (WGS) entry which is preliminary data.</text>
</comment>
<dbReference type="Proteomes" id="UP001362999">
    <property type="component" value="Unassembled WGS sequence"/>
</dbReference>
<proteinExistence type="predicted"/>
<keyword evidence="2" id="KW-1185">Reference proteome</keyword>
<dbReference type="EMBL" id="JAWWNJ010000088">
    <property type="protein sequence ID" value="KAK7000655.1"/>
    <property type="molecule type" value="Genomic_DNA"/>
</dbReference>
<evidence type="ECO:0000313" key="2">
    <source>
        <dbReference type="Proteomes" id="UP001362999"/>
    </source>
</evidence>
<organism evidence="1 2">
    <name type="scientific">Favolaschia claudopus</name>
    <dbReference type="NCBI Taxonomy" id="2862362"/>
    <lineage>
        <taxon>Eukaryota</taxon>
        <taxon>Fungi</taxon>
        <taxon>Dikarya</taxon>
        <taxon>Basidiomycota</taxon>
        <taxon>Agaricomycotina</taxon>
        <taxon>Agaricomycetes</taxon>
        <taxon>Agaricomycetidae</taxon>
        <taxon>Agaricales</taxon>
        <taxon>Marasmiineae</taxon>
        <taxon>Mycenaceae</taxon>
        <taxon>Favolaschia</taxon>
    </lineage>
</organism>
<name>A0AAW0A3L3_9AGAR</name>
<sequence>MKQHSPVQIKIVCSPSTASVLLPRDIGVCRWGWIVEKMLQNLHARSNADCDLIISSPEDSPLEHSLSLQIDRLPAESAHSRGISLYMPWVKVVCHRIPAPPSAPPLRLTSLGKFHRRTIQQSYDNDAKQHLKLCTAVPDLRVDVVSMQLPGDRCTFTLLQLAVCGLLSYSTIHAYDRSFVSVVYLDTPCRAAHRPLLFTYPSLLRVSRASYPSAPEFDSLLLSFLELASPIISSPSRNSATLENGNCPSAPTPACPVSFGWLARTS</sequence>
<dbReference type="AlphaFoldDB" id="A0AAW0A3L3"/>
<reference evidence="1 2" key="1">
    <citation type="journal article" date="2024" name="J Genomics">
        <title>Draft genome sequencing and assembly of Favolaschia claudopus CIRM-BRFM 2984 isolated from oak limbs.</title>
        <authorList>
            <person name="Navarro D."/>
            <person name="Drula E."/>
            <person name="Chaduli D."/>
            <person name="Cazenave R."/>
            <person name="Ahrendt S."/>
            <person name="Wang J."/>
            <person name="Lipzen A."/>
            <person name="Daum C."/>
            <person name="Barry K."/>
            <person name="Grigoriev I.V."/>
            <person name="Favel A."/>
            <person name="Rosso M.N."/>
            <person name="Martin F."/>
        </authorList>
    </citation>
    <scope>NUCLEOTIDE SEQUENCE [LARGE SCALE GENOMIC DNA]</scope>
    <source>
        <strain evidence="1 2">CIRM-BRFM 2984</strain>
    </source>
</reference>
<accession>A0AAW0A3L3</accession>
<protein>
    <submittedName>
        <fullName evidence="1">Uncharacterized protein</fullName>
    </submittedName>
</protein>